<accession>A0ABS4TQE3</accession>
<dbReference type="SUPFAM" id="SSF48452">
    <property type="entry name" value="TPR-like"/>
    <property type="match status" value="1"/>
</dbReference>
<evidence type="ECO:0000313" key="3">
    <source>
        <dbReference type="Proteomes" id="UP001519332"/>
    </source>
</evidence>
<dbReference type="Proteomes" id="UP001519332">
    <property type="component" value="Unassembled WGS sequence"/>
</dbReference>
<comment type="caution">
    <text evidence="2">The sequence shown here is derived from an EMBL/GenBank/DDBJ whole genome shotgun (WGS) entry which is preliminary data.</text>
</comment>
<keyword evidence="3" id="KW-1185">Reference proteome</keyword>
<dbReference type="Pfam" id="PF12770">
    <property type="entry name" value="CHAT"/>
    <property type="match status" value="1"/>
</dbReference>
<sequence length="854" mass="92043">MKLFSGRKVRRGVEAASATFDAGDYARAVELARDAAVLAQENRRYMDEAYAAIVQSRAYTALGDLDEAGRVLRTAARPAAERDRSEANAIIWWQLEQQQAMLHDLQMRTDDAIAAYGRAIAAVDQASRIPGIQLFGAMGKLAHYRRQSMLGIADIMGRSGHIAEATKQCDELVNSAWRDKDGQVLLCGLQLRSWLMRMVNDKDEAARSLEVALESVDAVDFGDTHRSAVITSLVRLGIESAQLQVLAGNDNDIDEGFGQAREAVTQAEMPDLLVEVVSAHTAVALFLGRNEQALELATELRSVHARTSAMTFSGMHTYAQALAANGKLPEAMACLTDLLPQLEELNQPITAFHTTLLAASVSHKLDDAAGALQHIRRAIRGYGAISAGVGTSTTRTQFLTGDVDQKATCLAVVTNAARCNVPDAGLVALEVMETWREDTLAGMLRANHVSLPDDLQDLVSQIDALRDALAEPPPVVSMPDAFPGRARREEQADARLTELRAKLARAVGEGFARSYVPTPVDGERIVRACGDRGLLSITTTEDSTMLSGVVVWMIPGESPAVRGFQLSAEASGMVRDLATGQVTADLARRTAFAQAWEAVRDELSDVLLPARLREWLAGDASELIACTDGVLRNLPVAALPVGEDTVVADHVVVNRLPLLRLVDEKPVHGLRKPARVLGCFEEKLAGSVRERETLRELHASGEVQLTEVDDPAELLAMLQRQEFDLLVLSTHGSGAGLDYRFHLPRNDLSVVSLMRSRIPPNVVAAACYSGIDAGTDATGALALFLSSGAHTVATGSWALPDERTGLLLSRVYRESDGQTALSLLINRAQRAGHHMLSDVSPLAWAGLITTSLGS</sequence>
<name>A0ABS4TQE3_9PSEU</name>
<dbReference type="InterPro" id="IPR024983">
    <property type="entry name" value="CHAT_dom"/>
</dbReference>
<evidence type="ECO:0000313" key="2">
    <source>
        <dbReference type="EMBL" id="MBP2326096.1"/>
    </source>
</evidence>
<dbReference type="RefSeq" id="WP_209643204.1">
    <property type="nucleotide sequence ID" value="NZ_JAGINW010000001.1"/>
</dbReference>
<dbReference type="InterPro" id="IPR011990">
    <property type="entry name" value="TPR-like_helical_dom_sf"/>
</dbReference>
<reference evidence="2 3" key="1">
    <citation type="submission" date="2021-03" db="EMBL/GenBank/DDBJ databases">
        <title>Sequencing the genomes of 1000 actinobacteria strains.</title>
        <authorList>
            <person name="Klenk H.-P."/>
        </authorList>
    </citation>
    <scope>NUCLEOTIDE SEQUENCE [LARGE SCALE GENOMIC DNA]</scope>
    <source>
        <strain evidence="2 3">DSM 46670</strain>
    </source>
</reference>
<dbReference type="EMBL" id="JAGINW010000001">
    <property type="protein sequence ID" value="MBP2326096.1"/>
    <property type="molecule type" value="Genomic_DNA"/>
</dbReference>
<proteinExistence type="predicted"/>
<feature type="domain" description="CHAT" evidence="1">
    <location>
        <begin position="602"/>
        <end position="848"/>
    </location>
</feature>
<evidence type="ECO:0000259" key="1">
    <source>
        <dbReference type="Pfam" id="PF12770"/>
    </source>
</evidence>
<organism evidence="2 3">
    <name type="scientific">Kibdelosporangium banguiense</name>
    <dbReference type="NCBI Taxonomy" id="1365924"/>
    <lineage>
        <taxon>Bacteria</taxon>
        <taxon>Bacillati</taxon>
        <taxon>Actinomycetota</taxon>
        <taxon>Actinomycetes</taxon>
        <taxon>Pseudonocardiales</taxon>
        <taxon>Pseudonocardiaceae</taxon>
        <taxon>Kibdelosporangium</taxon>
    </lineage>
</organism>
<gene>
    <name evidence="2" type="ORF">JOF56_006481</name>
</gene>
<dbReference type="Gene3D" id="1.25.40.10">
    <property type="entry name" value="Tetratricopeptide repeat domain"/>
    <property type="match status" value="1"/>
</dbReference>
<protein>
    <submittedName>
        <fullName evidence="2">Tetratricopeptide (TPR) repeat protein</fullName>
    </submittedName>
</protein>